<accession>A0A812U159</accession>
<dbReference type="OrthoDB" id="447037at2759"/>
<dbReference type="InterPro" id="IPR014937">
    <property type="entry name" value="DUF1810"/>
</dbReference>
<dbReference type="AlphaFoldDB" id="A0A812U159"/>
<dbReference type="Pfam" id="PF08837">
    <property type="entry name" value="DUF1810"/>
    <property type="match status" value="1"/>
</dbReference>
<gene>
    <name evidence="2" type="ORF">SNAT2548_LOCUS30975</name>
</gene>
<evidence type="ECO:0000313" key="2">
    <source>
        <dbReference type="EMBL" id="CAE7551537.1"/>
    </source>
</evidence>
<feature type="region of interest" description="Disordered" evidence="1">
    <location>
        <begin position="187"/>
        <end position="229"/>
    </location>
</feature>
<feature type="compositionally biased region" description="Polar residues" evidence="1">
    <location>
        <begin position="203"/>
        <end position="214"/>
    </location>
</feature>
<evidence type="ECO:0000313" key="3">
    <source>
        <dbReference type="Proteomes" id="UP000604046"/>
    </source>
</evidence>
<comment type="caution">
    <text evidence="2">The sequence shown here is derived from an EMBL/GenBank/DDBJ whole genome shotgun (WGS) entry which is preliminary data.</text>
</comment>
<feature type="compositionally biased region" description="Polar residues" evidence="1">
    <location>
        <begin position="94"/>
        <end position="107"/>
    </location>
</feature>
<dbReference type="Proteomes" id="UP000604046">
    <property type="component" value="Unassembled WGS sequence"/>
</dbReference>
<dbReference type="Gene3D" id="1.25.40.380">
    <property type="entry name" value="Protein of unknown function DUF1810"/>
    <property type="match status" value="1"/>
</dbReference>
<proteinExistence type="predicted"/>
<feature type="compositionally biased region" description="Low complexity" evidence="1">
    <location>
        <begin position="128"/>
        <end position="140"/>
    </location>
</feature>
<sequence>MAGYPQVERRVSARLPSQSHLARKQRVSEDQPCQPRQGKAPLQKSASLQAATSPLNKSHSATKLEKATPAGDVGTPVNRRPQKLEEPQRPPTPMNKSQSAAKLTTPSGDAGTPVNRRPQKSEDTHKPSMSTRGRGSSRSSPQLTRQHSVPENLHDVAVRLMSPRRCRSKSPDGVSYAPVLSGRAEKTEAANIKEVPDVPIGPASTSRPSLQPRQGNVGKPSQGGSRRFSALNSASKDYGFHSRSQSVTPVNASKNFSLNRFTEAQKETFARAVSEIRAGRKSSCWMWFVIPTPPHMVHGVEKGSSVNRKFALRSDDEARAYLTYEHDGVNLRQNYLAIMTAVRDQLRSGKSIPSLMGQFDAPKLTSSVRLFERVTRGCDDELHAILKEVMTTASEA</sequence>
<organism evidence="2 3">
    <name type="scientific">Symbiodinium natans</name>
    <dbReference type="NCBI Taxonomy" id="878477"/>
    <lineage>
        <taxon>Eukaryota</taxon>
        <taxon>Sar</taxon>
        <taxon>Alveolata</taxon>
        <taxon>Dinophyceae</taxon>
        <taxon>Suessiales</taxon>
        <taxon>Symbiodiniaceae</taxon>
        <taxon>Symbiodinium</taxon>
    </lineage>
</organism>
<feature type="region of interest" description="Disordered" evidence="1">
    <location>
        <begin position="1"/>
        <end position="153"/>
    </location>
</feature>
<name>A0A812U159_9DINO</name>
<protein>
    <submittedName>
        <fullName evidence="2">Uncharacterized protein</fullName>
    </submittedName>
</protein>
<evidence type="ECO:0000256" key="1">
    <source>
        <dbReference type="SAM" id="MobiDB-lite"/>
    </source>
</evidence>
<dbReference type="SUPFAM" id="SSF140736">
    <property type="entry name" value="Rv1873-like"/>
    <property type="match status" value="1"/>
</dbReference>
<dbReference type="InterPro" id="IPR036287">
    <property type="entry name" value="Rv1873-like_sf"/>
</dbReference>
<keyword evidence="3" id="KW-1185">Reference proteome</keyword>
<feature type="compositionally biased region" description="Polar residues" evidence="1">
    <location>
        <begin position="44"/>
        <end position="61"/>
    </location>
</feature>
<reference evidence="2" key="1">
    <citation type="submission" date="2021-02" db="EMBL/GenBank/DDBJ databases">
        <authorList>
            <person name="Dougan E. K."/>
            <person name="Rhodes N."/>
            <person name="Thang M."/>
            <person name="Chan C."/>
        </authorList>
    </citation>
    <scope>NUCLEOTIDE SEQUENCE</scope>
</reference>
<dbReference type="EMBL" id="CAJNDS010002634">
    <property type="protein sequence ID" value="CAE7551537.1"/>
    <property type="molecule type" value="Genomic_DNA"/>
</dbReference>